<accession>A0ABW5T5J4</accession>
<keyword evidence="2" id="KW-1185">Reference proteome</keyword>
<dbReference type="Proteomes" id="UP001597520">
    <property type="component" value="Unassembled WGS sequence"/>
</dbReference>
<dbReference type="EMBL" id="JBHUML010000006">
    <property type="protein sequence ID" value="MFD2707025.1"/>
    <property type="molecule type" value="Genomic_DNA"/>
</dbReference>
<gene>
    <name evidence="1" type="ORF">ACFSUB_16335</name>
</gene>
<protein>
    <submittedName>
        <fullName evidence="1">Uncharacterized protein</fullName>
    </submittedName>
</protein>
<sequence>MTPDSPLELEALEVYLQPDLITQMEWAKLYRNICRYVQTSTCHDMVRYPEKAEIMRRMEASHFHIQIQRAFTTDVILLYLELNCYINQEEVLIMLGVSNHHGRISTPLIIDLIVLIHTQQPGLIRVKGYLHPEDWTMSLHRLQDRGLLVK</sequence>
<evidence type="ECO:0000313" key="1">
    <source>
        <dbReference type="EMBL" id="MFD2707025.1"/>
    </source>
</evidence>
<dbReference type="RefSeq" id="WP_380714348.1">
    <property type="nucleotide sequence ID" value="NZ_JBHUML010000006.1"/>
</dbReference>
<organism evidence="1 2">
    <name type="scientific">Salibacterium lacus</name>
    <dbReference type="NCBI Taxonomy" id="1898109"/>
    <lineage>
        <taxon>Bacteria</taxon>
        <taxon>Bacillati</taxon>
        <taxon>Bacillota</taxon>
        <taxon>Bacilli</taxon>
        <taxon>Bacillales</taxon>
        <taxon>Bacillaceae</taxon>
    </lineage>
</organism>
<comment type="caution">
    <text evidence="1">The sequence shown here is derived from an EMBL/GenBank/DDBJ whole genome shotgun (WGS) entry which is preliminary data.</text>
</comment>
<name>A0ABW5T5J4_9BACI</name>
<proteinExistence type="predicted"/>
<reference evidence="2" key="1">
    <citation type="journal article" date="2019" name="Int. J. Syst. Evol. Microbiol.">
        <title>The Global Catalogue of Microorganisms (GCM) 10K type strain sequencing project: providing services to taxonomists for standard genome sequencing and annotation.</title>
        <authorList>
            <consortium name="The Broad Institute Genomics Platform"/>
            <consortium name="The Broad Institute Genome Sequencing Center for Infectious Disease"/>
            <person name="Wu L."/>
            <person name="Ma J."/>
        </authorList>
    </citation>
    <scope>NUCLEOTIDE SEQUENCE [LARGE SCALE GENOMIC DNA]</scope>
    <source>
        <strain evidence="2">KCTC 33792</strain>
    </source>
</reference>
<evidence type="ECO:0000313" key="2">
    <source>
        <dbReference type="Proteomes" id="UP001597520"/>
    </source>
</evidence>